<proteinExistence type="predicted"/>
<dbReference type="EMBL" id="AAVL02000027">
    <property type="protein sequence ID" value="EDM52188.1"/>
    <property type="molecule type" value="Genomic_DNA"/>
</dbReference>
<dbReference type="HOGENOM" id="CLU_3216462_0_0_9"/>
<reference evidence="2 3" key="2">
    <citation type="submission" date="2007-04" db="EMBL/GenBank/DDBJ databases">
        <title>Draft genome sequence of Eubacterium ventriosum (ATCC 27560).</title>
        <authorList>
            <person name="Sudarsanam P."/>
            <person name="Ley R."/>
            <person name="Guruge J."/>
            <person name="Turnbaugh P.J."/>
            <person name="Mahowald M."/>
            <person name="Liep D."/>
            <person name="Gordon J."/>
        </authorList>
    </citation>
    <scope>NUCLEOTIDE SEQUENCE [LARGE SCALE GENOMIC DNA]</scope>
    <source>
        <strain evidence="2 3">ATCC 27560</strain>
    </source>
</reference>
<gene>
    <name evidence="2" type="ORF">EUBVEN_00570</name>
</gene>
<comment type="caution">
    <text evidence="2">The sequence shown here is derived from an EMBL/GenBank/DDBJ whole genome shotgun (WGS) entry which is preliminary data.</text>
</comment>
<keyword evidence="1" id="KW-0472">Membrane</keyword>
<reference evidence="2 3" key="1">
    <citation type="submission" date="2007-03" db="EMBL/GenBank/DDBJ databases">
        <authorList>
            <person name="Fulton L."/>
            <person name="Clifton S."/>
            <person name="Fulton B."/>
            <person name="Xu J."/>
            <person name="Minx P."/>
            <person name="Pepin K.H."/>
            <person name="Johnson M."/>
            <person name="Thiruvilangam P."/>
            <person name="Bhonagiri V."/>
            <person name="Nash W.E."/>
            <person name="Mardis E.R."/>
            <person name="Wilson R.K."/>
        </authorList>
    </citation>
    <scope>NUCLEOTIDE SEQUENCE [LARGE SCALE GENOMIC DNA]</scope>
    <source>
        <strain evidence="2 3">ATCC 27560</strain>
    </source>
</reference>
<keyword evidence="1" id="KW-0812">Transmembrane</keyword>
<evidence type="ECO:0000256" key="1">
    <source>
        <dbReference type="SAM" id="Phobius"/>
    </source>
</evidence>
<evidence type="ECO:0000313" key="3">
    <source>
        <dbReference type="Proteomes" id="UP000006000"/>
    </source>
</evidence>
<organism evidence="2 3">
    <name type="scientific">Eubacterium ventriosum ATCC 27560</name>
    <dbReference type="NCBI Taxonomy" id="411463"/>
    <lineage>
        <taxon>Bacteria</taxon>
        <taxon>Bacillati</taxon>
        <taxon>Bacillota</taxon>
        <taxon>Clostridia</taxon>
        <taxon>Eubacteriales</taxon>
        <taxon>Eubacteriaceae</taxon>
        <taxon>Eubacterium</taxon>
    </lineage>
</organism>
<keyword evidence="1" id="KW-1133">Transmembrane helix</keyword>
<dbReference type="AlphaFoldDB" id="A5Z4E5"/>
<evidence type="ECO:0000313" key="2">
    <source>
        <dbReference type="EMBL" id="EDM52188.1"/>
    </source>
</evidence>
<sequence length="44" mass="5382">MTVILNNFTNCVVNFFSFLFIFIPCNFFKQHLTYYILHILDAYR</sequence>
<dbReference type="Proteomes" id="UP000006000">
    <property type="component" value="Unassembled WGS sequence"/>
</dbReference>
<name>A5Z4E5_9FIRM</name>
<accession>A5Z4E5</accession>
<feature type="transmembrane region" description="Helical" evidence="1">
    <location>
        <begin position="12"/>
        <end position="28"/>
    </location>
</feature>
<protein>
    <submittedName>
        <fullName evidence="2">Uncharacterized protein</fullName>
    </submittedName>
</protein>